<protein>
    <submittedName>
        <fullName evidence="4">2-nitropropane dioxygenase</fullName>
    </submittedName>
</protein>
<organism evidence="4 5">
    <name type="scientific">Novosphingobium colocasiae</name>
    <dbReference type="NCBI Taxonomy" id="1256513"/>
    <lineage>
        <taxon>Bacteria</taxon>
        <taxon>Pseudomonadati</taxon>
        <taxon>Pseudomonadota</taxon>
        <taxon>Alphaproteobacteria</taxon>
        <taxon>Sphingomonadales</taxon>
        <taxon>Sphingomonadaceae</taxon>
        <taxon>Novosphingobium</taxon>
    </lineage>
</organism>
<keyword evidence="2" id="KW-0288">FMN</keyword>
<evidence type="ECO:0000256" key="3">
    <source>
        <dbReference type="ARBA" id="ARBA00023002"/>
    </source>
</evidence>
<dbReference type="GO" id="GO:0018580">
    <property type="term" value="F:nitronate monooxygenase activity"/>
    <property type="evidence" value="ECO:0007669"/>
    <property type="project" value="InterPro"/>
</dbReference>
<evidence type="ECO:0000256" key="2">
    <source>
        <dbReference type="ARBA" id="ARBA00022643"/>
    </source>
</evidence>
<evidence type="ECO:0000313" key="4">
    <source>
        <dbReference type="EMBL" id="GGZ11118.1"/>
    </source>
</evidence>
<sequence>MKTALTDAFGIQYPILNAGMGRVALPNMVAAVSNAGGLGVYGAGSNPPEQTRADIHLIRSMTDKPFGANAPLALPNGRENAQVLLEEQVPVINYSMGKGDWICKAAHAYGGKVMASVTDTKLARKAQDQGCDAVIAAGHEAAGHSGDITTFTLIPRLAEVLEIPVIAAGGVANGSGLMAALALGASGVSMGTRFWTTQEGPMHQNWKQKAIDLDVEDTLYSDRFDGIPNRIMRTVAAEKMAGTRMLNVFEIFMHSFTIAKELNIPWHKLALQTLSLGPKQIEGMMRMSKMLKMHTITITTGELETGMTASGMSVGLVHDMPTIAELIPRIIEEARACEARLAASLTA</sequence>
<proteinExistence type="predicted"/>
<comment type="caution">
    <text evidence="4">The sequence shown here is derived from an EMBL/GenBank/DDBJ whole genome shotgun (WGS) entry which is preliminary data.</text>
</comment>
<dbReference type="GO" id="GO:0051213">
    <property type="term" value="F:dioxygenase activity"/>
    <property type="evidence" value="ECO:0007669"/>
    <property type="project" value="UniProtKB-KW"/>
</dbReference>
<keyword evidence="1" id="KW-0285">Flavoprotein</keyword>
<evidence type="ECO:0000313" key="5">
    <source>
        <dbReference type="Proteomes" id="UP000648075"/>
    </source>
</evidence>
<name>A0A918PIH8_9SPHN</name>
<dbReference type="CDD" id="cd04730">
    <property type="entry name" value="NPD_like"/>
    <property type="match status" value="1"/>
</dbReference>
<dbReference type="Gene3D" id="3.20.20.70">
    <property type="entry name" value="Aldolase class I"/>
    <property type="match status" value="1"/>
</dbReference>
<accession>A0A918PIH8</accession>
<keyword evidence="5" id="KW-1185">Reference proteome</keyword>
<reference evidence="4" key="2">
    <citation type="submission" date="2020-09" db="EMBL/GenBank/DDBJ databases">
        <authorList>
            <person name="Sun Q."/>
            <person name="Kim S."/>
        </authorList>
    </citation>
    <scope>NUCLEOTIDE SEQUENCE</scope>
    <source>
        <strain evidence="4">KCTC 32255</strain>
    </source>
</reference>
<dbReference type="AlphaFoldDB" id="A0A918PIH8"/>
<keyword evidence="3" id="KW-0560">Oxidoreductase</keyword>
<dbReference type="InterPro" id="IPR013785">
    <property type="entry name" value="Aldolase_TIM"/>
</dbReference>
<dbReference type="PANTHER" id="PTHR32332">
    <property type="entry name" value="2-NITROPROPANE DIOXYGENASE"/>
    <property type="match status" value="1"/>
</dbReference>
<dbReference type="InterPro" id="IPR004136">
    <property type="entry name" value="NMO"/>
</dbReference>
<gene>
    <name evidence="4" type="ORF">GCM10011614_27550</name>
</gene>
<dbReference type="PANTHER" id="PTHR32332:SF20">
    <property type="entry name" value="2-NITROPROPANE DIOXYGENASE-LIKE PROTEIN"/>
    <property type="match status" value="1"/>
</dbReference>
<dbReference type="Proteomes" id="UP000648075">
    <property type="component" value="Unassembled WGS sequence"/>
</dbReference>
<reference evidence="4" key="1">
    <citation type="journal article" date="2014" name="Int. J. Syst. Evol. Microbiol.">
        <title>Complete genome sequence of Corynebacterium casei LMG S-19264T (=DSM 44701T), isolated from a smear-ripened cheese.</title>
        <authorList>
            <consortium name="US DOE Joint Genome Institute (JGI-PGF)"/>
            <person name="Walter F."/>
            <person name="Albersmeier A."/>
            <person name="Kalinowski J."/>
            <person name="Ruckert C."/>
        </authorList>
    </citation>
    <scope>NUCLEOTIDE SEQUENCE</scope>
    <source>
        <strain evidence="4">KCTC 32255</strain>
    </source>
</reference>
<keyword evidence="4" id="KW-0223">Dioxygenase</keyword>
<evidence type="ECO:0000256" key="1">
    <source>
        <dbReference type="ARBA" id="ARBA00022630"/>
    </source>
</evidence>
<dbReference type="EMBL" id="BMZA01000012">
    <property type="protein sequence ID" value="GGZ11118.1"/>
    <property type="molecule type" value="Genomic_DNA"/>
</dbReference>
<dbReference type="SUPFAM" id="SSF51412">
    <property type="entry name" value="Inosine monophosphate dehydrogenase (IMPDH)"/>
    <property type="match status" value="1"/>
</dbReference>
<dbReference type="Pfam" id="PF03060">
    <property type="entry name" value="NMO"/>
    <property type="match status" value="2"/>
</dbReference>